<evidence type="ECO:0000256" key="7">
    <source>
        <dbReference type="ARBA" id="ARBA00022793"/>
    </source>
</evidence>
<gene>
    <name evidence="10 15" type="primary">hemE</name>
    <name evidence="15" type="ORF">ENS64_11410</name>
</gene>
<feature type="domain" description="Uroporphyrinogen decarboxylase (URO-D)" evidence="13">
    <location>
        <begin position="24"/>
        <end position="33"/>
    </location>
</feature>
<comment type="similarity">
    <text evidence="3 10 12">Belongs to the uroporphyrinogen decarboxylase family.</text>
</comment>
<feature type="binding site" evidence="10">
    <location>
        <begin position="29"/>
        <end position="33"/>
    </location>
    <ligand>
        <name>substrate</name>
    </ligand>
</feature>
<comment type="caution">
    <text evidence="10">Lacks conserved residue(s) required for the propagation of feature annotation.</text>
</comment>
<comment type="pathway">
    <text evidence="2 10 11">Porphyrin-containing compound metabolism; protoporphyrin-IX biosynthesis; coproporphyrinogen-III from 5-aminolevulinate: step 4/4.</text>
</comment>
<keyword evidence="6 10" id="KW-0963">Cytoplasm</keyword>
<feature type="binding site" evidence="10">
    <location>
        <position position="323"/>
    </location>
    <ligand>
        <name>substrate</name>
    </ligand>
</feature>
<evidence type="ECO:0000256" key="3">
    <source>
        <dbReference type="ARBA" id="ARBA00009935"/>
    </source>
</evidence>
<evidence type="ECO:0000256" key="8">
    <source>
        <dbReference type="ARBA" id="ARBA00023239"/>
    </source>
</evidence>
<keyword evidence="7 10" id="KW-0210">Decarboxylase</keyword>
<dbReference type="PANTHER" id="PTHR21091">
    <property type="entry name" value="METHYLTETRAHYDROFOLATE:HOMOCYSTEINE METHYLTRANSFERASE RELATED"/>
    <property type="match status" value="1"/>
</dbReference>
<evidence type="ECO:0000256" key="12">
    <source>
        <dbReference type="RuleBase" id="RU004169"/>
    </source>
</evidence>
<dbReference type="PROSITE" id="PS00906">
    <property type="entry name" value="UROD_1"/>
    <property type="match status" value="1"/>
</dbReference>
<keyword evidence="8 10" id="KW-0456">Lyase</keyword>
<evidence type="ECO:0000256" key="11">
    <source>
        <dbReference type="RuleBase" id="RU000554"/>
    </source>
</evidence>
<comment type="subcellular location">
    <subcellularLocation>
        <location evidence="1">Cytoplasm</location>
        <location evidence="1">Cytosol</location>
    </subcellularLocation>
</comment>
<feature type="binding site" evidence="10">
    <location>
        <position position="210"/>
    </location>
    <ligand>
        <name>substrate</name>
    </ligand>
</feature>
<name>A0A7C4LR84_9PLAN</name>
<dbReference type="PROSITE" id="PS00907">
    <property type="entry name" value="UROD_2"/>
    <property type="match status" value="1"/>
</dbReference>
<evidence type="ECO:0000259" key="13">
    <source>
        <dbReference type="PROSITE" id="PS00906"/>
    </source>
</evidence>
<evidence type="ECO:0000256" key="9">
    <source>
        <dbReference type="ARBA" id="ARBA00023244"/>
    </source>
</evidence>
<dbReference type="UniPathway" id="UPA00251">
    <property type="reaction ID" value="UER00321"/>
</dbReference>
<dbReference type="FunFam" id="3.20.20.210:FF:000008">
    <property type="entry name" value="Uroporphyrinogen decarboxylase"/>
    <property type="match status" value="1"/>
</dbReference>
<protein>
    <recommendedName>
        <fullName evidence="5 10">Uroporphyrinogen decarboxylase</fullName>
        <shortName evidence="10">UPD</shortName>
        <shortName evidence="10">URO-D</shortName>
        <ecNumber evidence="5 10">4.1.1.37</ecNumber>
    </recommendedName>
</protein>
<comment type="function">
    <text evidence="10">Catalyzes the decarboxylation of four acetate groups of uroporphyrinogen-III to yield coproporphyrinogen-III.</text>
</comment>
<dbReference type="SUPFAM" id="SSF51726">
    <property type="entry name" value="UROD/MetE-like"/>
    <property type="match status" value="1"/>
</dbReference>
<evidence type="ECO:0000256" key="10">
    <source>
        <dbReference type="HAMAP-Rule" id="MF_00218"/>
    </source>
</evidence>
<dbReference type="PANTHER" id="PTHR21091:SF169">
    <property type="entry name" value="UROPORPHYRINOGEN DECARBOXYLASE"/>
    <property type="match status" value="1"/>
</dbReference>
<comment type="catalytic activity">
    <reaction evidence="10 11">
        <text>uroporphyrinogen III + 4 H(+) = coproporphyrinogen III + 4 CO2</text>
        <dbReference type="Rhea" id="RHEA:19865"/>
        <dbReference type="ChEBI" id="CHEBI:15378"/>
        <dbReference type="ChEBI" id="CHEBI:16526"/>
        <dbReference type="ChEBI" id="CHEBI:57308"/>
        <dbReference type="ChEBI" id="CHEBI:57309"/>
        <dbReference type="EC" id="4.1.1.37"/>
    </reaction>
</comment>
<feature type="domain" description="Uroporphyrinogen decarboxylase (URO-D)" evidence="14">
    <location>
        <begin position="143"/>
        <end position="159"/>
    </location>
</feature>
<dbReference type="GO" id="GO:0004853">
    <property type="term" value="F:uroporphyrinogen decarboxylase activity"/>
    <property type="evidence" value="ECO:0007669"/>
    <property type="project" value="UniProtKB-UniRule"/>
</dbReference>
<dbReference type="EC" id="4.1.1.37" evidence="5 10"/>
<evidence type="ECO:0000256" key="4">
    <source>
        <dbReference type="ARBA" id="ARBA00011738"/>
    </source>
</evidence>
<feature type="binding site" evidence="10">
    <location>
        <position position="155"/>
    </location>
    <ligand>
        <name>substrate</name>
    </ligand>
</feature>
<dbReference type="InterPro" id="IPR000257">
    <property type="entry name" value="Uroporphyrinogen_deCOase"/>
</dbReference>
<evidence type="ECO:0000256" key="5">
    <source>
        <dbReference type="ARBA" id="ARBA00012288"/>
    </source>
</evidence>
<keyword evidence="9 10" id="KW-0627">Porphyrin biosynthesis</keyword>
<reference evidence="15" key="1">
    <citation type="journal article" date="2020" name="mSystems">
        <title>Genome- and Community-Level Interaction Insights into Carbon Utilization and Element Cycling Functions of Hydrothermarchaeota in Hydrothermal Sediment.</title>
        <authorList>
            <person name="Zhou Z."/>
            <person name="Liu Y."/>
            <person name="Xu W."/>
            <person name="Pan J."/>
            <person name="Luo Z.H."/>
            <person name="Li M."/>
        </authorList>
    </citation>
    <scope>NUCLEOTIDE SEQUENCE [LARGE SCALE GENOMIC DNA]</scope>
    <source>
        <strain evidence="15">SpSt-508</strain>
    </source>
</reference>
<dbReference type="Pfam" id="PF01208">
    <property type="entry name" value="URO-D"/>
    <property type="match status" value="1"/>
</dbReference>
<evidence type="ECO:0000256" key="6">
    <source>
        <dbReference type="ARBA" id="ARBA00022490"/>
    </source>
</evidence>
<accession>A0A7C4LR84</accession>
<proteinExistence type="inferred from homology"/>
<evidence type="ECO:0000313" key="15">
    <source>
        <dbReference type="EMBL" id="HGT39851.1"/>
    </source>
</evidence>
<feature type="site" description="Transition state stabilizer" evidence="10">
    <location>
        <position position="78"/>
    </location>
</feature>
<organism evidence="15">
    <name type="scientific">Schlesneria paludicola</name>
    <dbReference type="NCBI Taxonomy" id="360056"/>
    <lineage>
        <taxon>Bacteria</taxon>
        <taxon>Pseudomonadati</taxon>
        <taxon>Planctomycetota</taxon>
        <taxon>Planctomycetia</taxon>
        <taxon>Planctomycetales</taxon>
        <taxon>Planctomycetaceae</taxon>
        <taxon>Schlesneria</taxon>
    </lineage>
</organism>
<comment type="subunit">
    <text evidence="4 10">Homodimer.</text>
</comment>
<feature type="binding site" evidence="10">
    <location>
        <position position="78"/>
    </location>
    <ligand>
        <name>substrate</name>
    </ligand>
</feature>
<dbReference type="NCBIfam" id="TIGR01464">
    <property type="entry name" value="hemE"/>
    <property type="match status" value="1"/>
</dbReference>
<dbReference type="GO" id="GO:0005829">
    <property type="term" value="C:cytosol"/>
    <property type="evidence" value="ECO:0007669"/>
    <property type="project" value="UniProtKB-SubCell"/>
</dbReference>
<evidence type="ECO:0000259" key="14">
    <source>
        <dbReference type="PROSITE" id="PS00907"/>
    </source>
</evidence>
<dbReference type="CDD" id="cd00717">
    <property type="entry name" value="URO-D"/>
    <property type="match status" value="1"/>
</dbReference>
<dbReference type="HAMAP" id="MF_00218">
    <property type="entry name" value="URO_D"/>
    <property type="match status" value="1"/>
</dbReference>
<dbReference type="InterPro" id="IPR006361">
    <property type="entry name" value="Uroporphyrinogen_deCO2ase_HemE"/>
</dbReference>
<evidence type="ECO:0000256" key="1">
    <source>
        <dbReference type="ARBA" id="ARBA00004514"/>
    </source>
</evidence>
<dbReference type="EMBL" id="DSVQ01000015">
    <property type="protein sequence ID" value="HGT39851.1"/>
    <property type="molecule type" value="Genomic_DNA"/>
</dbReference>
<dbReference type="Gene3D" id="3.20.20.210">
    <property type="match status" value="1"/>
</dbReference>
<dbReference type="GO" id="GO:0006782">
    <property type="term" value="P:protoporphyrinogen IX biosynthetic process"/>
    <property type="evidence" value="ECO:0007669"/>
    <property type="project" value="UniProtKB-UniRule"/>
</dbReference>
<evidence type="ECO:0000256" key="2">
    <source>
        <dbReference type="ARBA" id="ARBA00004804"/>
    </source>
</evidence>
<sequence>MITPKLHQSRLLKACRLEPVDCTPVWIMRQAGRYLPEYREVRSRVTFIELCKRPDLAAQVTLDAQRILGTDAAILFADLLPMLEPMGIDLEYQHGEGPVIHNPIHAAEEVDRLRELEDLGSLHFVFDAVRLIRRDLPDDIPLLGFAGAPFTLASYVVEGGSSRNYLRTKSLMYRDEGAWRVLMERLVRGLVRYLRGQLDAGCQAVQLFDSWAGCLSPTDYERYVLPYSRQVIEHISGEAPVIHFLTGNPALLPLQRAAGGQVMGLDWRVRLKDAWETVGPQVGVQGNLDPVVLLADHATLRERTRDILREAGNRPGHIFNLGHGVFPEAPADAVKALVQMVHDLSAR</sequence>
<dbReference type="InterPro" id="IPR038071">
    <property type="entry name" value="UROD/MetE-like_sf"/>
</dbReference>
<dbReference type="AlphaFoldDB" id="A0A7C4LR84"/>
<comment type="caution">
    <text evidence="15">The sequence shown here is derived from an EMBL/GenBank/DDBJ whole genome shotgun (WGS) entry which is preliminary data.</text>
</comment>